<gene>
    <name evidence="1" type="ORF">RPERSI_LOCUS27496</name>
</gene>
<organism evidence="1 2">
    <name type="scientific">Racocetra persica</name>
    <dbReference type="NCBI Taxonomy" id="160502"/>
    <lineage>
        <taxon>Eukaryota</taxon>
        <taxon>Fungi</taxon>
        <taxon>Fungi incertae sedis</taxon>
        <taxon>Mucoromycota</taxon>
        <taxon>Glomeromycotina</taxon>
        <taxon>Glomeromycetes</taxon>
        <taxon>Diversisporales</taxon>
        <taxon>Gigasporaceae</taxon>
        <taxon>Racocetra</taxon>
    </lineage>
</organism>
<keyword evidence="2" id="KW-1185">Reference proteome</keyword>
<evidence type="ECO:0000313" key="1">
    <source>
        <dbReference type="EMBL" id="CAG8829404.1"/>
    </source>
</evidence>
<evidence type="ECO:0000313" key="2">
    <source>
        <dbReference type="Proteomes" id="UP000789920"/>
    </source>
</evidence>
<reference evidence="1" key="1">
    <citation type="submission" date="2021-06" db="EMBL/GenBank/DDBJ databases">
        <authorList>
            <person name="Kallberg Y."/>
            <person name="Tangrot J."/>
            <person name="Rosling A."/>
        </authorList>
    </citation>
    <scope>NUCLEOTIDE SEQUENCE</scope>
    <source>
        <strain evidence="1">MA461A</strain>
    </source>
</reference>
<sequence length="41" mass="4739">VNNLLKDVFQIQKSDIKLNSNQIVGVLVLMNFEKQDQSIQH</sequence>
<comment type="caution">
    <text evidence="1">The sequence shown here is derived from an EMBL/GenBank/DDBJ whole genome shotgun (WGS) entry which is preliminary data.</text>
</comment>
<protein>
    <submittedName>
        <fullName evidence="1">25572_t:CDS:1</fullName>
    </submittedName>
</protein>
<name>A0ACA9S6D1_9GLOM</name>
<dbReference type="Proteomes" id="UP000789920">
    <property type="component" value="Unassembled WGS sequence"/>
</dbReference>
<dbReference type="EMBL" id="CAJVQC010097167">
    <property type="protein sequence ID" value="CAG8829404.1"/>
    <property type="molecule type" value="Genomic_DNA"/>
</dbReference>
<feature type="non-terminal residue" evidence="1">
    <location>
        <position position="1"/>
    </location>
</feature>
<feature type="non-terminal residue" evidence="1">
    <location>
        <position position="41"/>
    </location>
</feature>
<proteinExistence type="predicted"/>
<accession>A0ACA9S6D1</accession>